<accession>A0A367L2Q1</accession>
<dbReference type="Proteomes" id="UP000253664">
    <property type="component" value="Unassembled WGS sequence"/>
</dbReference>
<evidence type="ECO:0000313" key="4">
    <source>
        <dbReference type="Proteomes" id="UP000253664"/>
    </source>
</evidence>
<feature type="signal peptide" evidence="1">
    <location>
        <begin position="1"/>
        <end position="19"/>
    </location>
</feature>
<dbReference type="STRING" id="1330021.A0A367L2Q1"/>
<dbReference type="AlphaFoldDB" id="A0A367L2Q1"/>
<organism evidence="3 4">
    <name type="scientific">Ophiocordyceps polyrhachis-furcata BCC 54312</name>
    <dbReference type="NCBI Taxonomy" id="1330021"/>
    <lineage>
        <taxon>Eukaryota</taxon>
        <taxon>Fungi</taxon>
        <taxon>Dikarya</taxon>
        <taxon>Ascomycota</taxon>
        <taxon>Pezizomycotina</taxon>
        <taxon>Sordariomycetes</taxon>
        <taxon>Hypocreomycetidae</taxon>
        <taxon>Hypocreales</taxon>
        <taxon>Ophiocordycipitaceae</taxon>
        <taxon>Ophiocordyceps</taxon>
    </lineage>
</organism>
<dbReference type="Gene3D" id="3.90.1300.10">
    <property type="entry name" value="Amidase signature (AS) domain"/>
    <property type="match status" value="1"/>
</dbReference>
<dbReference type="PANTHER" id="PTHR42678:SF34">
    <property type="entry name" value="OS04G0183300 PROTEIN"/>
    <property type="match status" value="1"/>
</dbReference>
<dbReference type="PANTHER" id="PTHR42678">
    <property type="entry name" value="AMIDASE"/>
    <property type="match status" value="1"/>
</dbReference>
<dbReference type="InterPro" id="IPR036928">
    <property type="entry name" value="AS_sf"/>
</dbReference>
<sequence length="562" mass="60157">MHLLNFIPLALGLAHAALGAPDASELPSLLDATLDQLRSGLDNRDFTSVDLVKAYTKRILEVNPQLRTVIELNPDALTIAKELDDKLVTDGKPISRLHGLPILIKAAIGTDDKMNTTAGSLALLGAEAKDEGGVVQRLRKAGAIILGKTNMSQWSNIRSGMQPNGWTSVGGQSFGPFYPGQSPSGSSGGSGVAASIGLAWAAVGTDSTGSVVMPSAANNVVGIKPSVGLTSRFLVVPYSKDYDTVGPMARTVKDAAHLLAAMAGPDPRDKATDAIPDGGKVPDYVAACRSDGLKGKRIGVPLISDLEKLNYINESDSQATREEFERALQVLRDAGAELVPDISAPGVAFFHSFEGFGLMFQGVFATLGDVMRDYLSNLKVNPNNIKTLEDVRAFTLKEKREKFPQIPVDTFNDTLEFSFNSTSQQYKELLAKMRFIAGEQGLTGAIKNNSLDAIVAPGFFPVFPASVLGTPVITVPLGRGSEKAAVRFDRSSNTLKESAPNQPYGLTFAGLRFTEEALIGMACAFEERTKVRNQIKPMIVPTTEISDVLKNKESEEDKEKTN</sequence>
<dbReference type="Pfam" id="PF01425">
    <property type="entry name" value="Amidase"/>
    <property type="match status" value="1"/>
</dbReference>
<dbReference type="OrthoDB" id="566138at2759"/>
<comment type="caution">
    <text evidence="3">The sequence shown here is derived from an EMBL/GenBank/DDBJ whole genome shotgun (WGS) entry which is preliminary data.</text>
</comment>
<keyword evidence="1" id="KW-0732">Signal</keyword>
<dbReference type="SUPFAM" id="SSF75304">
    <property type="entry name" value="Amidase signature (AS) enzymes"/>
    <property type="match status" value="1"/>
</dbReference>
<gene>
    <name evidence="3" type="ORF">L249_4815</name>
</gene>
<dbReference type="EMBL" id="LKCN02000018">
    <property type="protein sequence ID" value="RCI08710.1"/>
    <property type="molecule type" value="Genomic_DNA"/>
</dbReference>
<protein>
    <recommendedName>
        <fullName evidence="2">Amidase domain-containing protein</fullName>
    </recommendedName>
</protein>
<feature type="domain" description="Amidase" evidence="2">
    <location>
        <begin position="50"/>
        <end position="457"/>
    </location>
</feature>
<reference evidence="3 4" key="1">
    <citation type="journal article" date="2015" name="BMC Genomics">
        <title>Insights from the genome of Ophiocordyceps polyrhachis-furcata to pathogenicity and host specificity in insect fungi.</title>
        <authorList>
            <person name="Wichadakul D."/>
            <person name="Kobmoo N."/>
            <person name="Ingsriswang S."/>
            <person name="Tangphatsornruang S."/>
            <person name="Chantasingh D."/>
            <person name="Luangsa-ard J.J."/>
            <person name="Eurwilaichitr L."/>
        </authorList>
    </citation>
    <scope>NUCLEOTIDE SEQUENCE [LARGE SCALE GENOMIC DNA]</scope>
    <source>
        <strain evidence="3 4">BCC 54312</strain>
    </source>
</reference>
<evidence type="ECO:0000256" key="1">
    <source>
        <dbReference type="SAM" id="SignalP"/>
    </source>
</evidence>
<proteinExistence type="predicted"/>
<dbReference type="InterPro" id="IPR023631">
    <property type="entry name" value="Amidase_dom"/>
</dbReference>
<name>A0A367L2Q1_9HYPO</name>
<keyword evidence="4" id="KW-1185">Reference proteome</keyword>
<evidence type="ECO:0000259" key="2">
    <source>
        <dbReference type="Pfam" id="PF01425"/>
    </source>
</evidence>
<feature type="chain" id="PRO_5016704807" description="Amidase domain-containing protein" evidence="1">
    <location>
        <begin position="20"/>
        <end position="562"/>
    </location>
</feature>
<evidence type="ECO:0000313" key="3">
    <source>
        <dbReference type="EMBL" id="RCI08710.1"/>
    </source>
</evidence>